<evidence type="ECO:0000256" key="3">
    <source>
        <dbReference type="ARBA" id="ARBA00022946"/>
    </source>
</evidence>
<evidence type="ECO:0000256" key="1">
    <source>
        <dbReference type="ARBA" id="ARBA00004173"/>
    </source>
</evidence>
<dbReference type="PANTHER" id="PTHR13675">
    <property type="entry name" value="LYR MOTIF-CONTAINING PROTEIN 2"/>
    <property type="match status" value="1"/>
</dbReference>
<keyword evidence="4" id="KW-0496">Mitochondrion</keyword>
<dbReference type="InterPro" id="IPR008011">
    <property type="entry name" value="Complex1_LYR_dom"/>
</dbReference>
<reference evidence="8 9" key="1">
    <citation type="journal article" date="2018" name="Sci. Rep.">
        <title>Raphidocelis subcapitata (=Pseudokirchneriella subcapitata) provides an insight into genome evolution and environmental adaptations in the Sphaeropleales.</title>
        <authorList>
            <person name="Suzuki S."/>
            <person name="Yamaguchi H."/>
            <person name="Nakajima N."/>
            <person name="Kawachi M."/>
        </authorList>
    </citation>
    <scope>NUCLEOTIDE SEQUENCE [LARGE SCALE GENOMIC DNA]</scope>
    <source>
        <strain evidence="8 9">NIES-35</strain>
    </source>
</reference>
<dbReference type="Pfam" id="PF05347">
    <property type="entry name" value="Complex1_LYR"/>
    <property type="match status" value="1"/>
</dbReference>
<keyword evidence="9" id="KW-1185">Reference proteome</keyword>
<dbReference type="InterPro" id="IPR045293">
    <property type="entry name" value="Complex1_LYR_LYRM2"/>
</dbReference>
<keyword evidence="3" id="KW-0809">Transit peptide</keyword>
<dbReference type="PANTHER" id="PTHR13675:SF0">
    <property type="entry name" value="LYR MOTIF-CONTAINING PROTEIN 2"/>
    <property type="match status" value="1"/>
</dbReference>
<dbReference type="FunCoup" id="A0A2V0PGH2">
    <property type="interactions" value="636"/>
</dbReference>
<dbReference type="InParanoid" id="A0A2V0PGH2"/>
<evidence type="ECO:0000259" key="7">
    <source>
        <dbReference type="Pfam" id="PF05347"/>
    </source>
</evidence>
<dbReference type="AlphaFoldDB" id="A0A2V0PGH2"/>
<sequence length="84" mass="9380">MAAGSSELSLFILRSQVLSLYRSFFRTCRQIPEPNKGEVLAEVRREFRAGGGAAARRDAYAVKYALSEGRAKLKTLSEMIGLRR</sequence>
<organism evidence="8 9">
    <name type="scientific">Raphidocelis subcapitata</name>
    <dbReference type="NCBI Taxonomy" id="307507"/>
    <lineage>
        <taxon>Eukaryota</taxon>
        <taxon>Viridiplantae</taxon>
        <taxon>Chlorophyta</taxon>
        <taxon>core chlorophytes</taxon>
        <taxon>Chlorophyceae</taxon>
        <taxon>CS clade</taxon>
        <taxon>Sphaeropleales</taxon>
        <taxon>Selenastraceae</taxon>
        <taxon>Raphidocelis</taxon>
    </lineage>
</organism>
<accession>A0A2V0PGH2</accession>
<dbReference type="Proteomes" id="UP000247498">
    <property type="component" value="Unassembled WGS sequence"/>
</dbReference>
<comment type="subcellular location">
    <subcellularLocation>
        <location evidence="1">Mitochondrion</location>
    </subcellularLocation>
</comment>
<feature type="domain" description="Complex 1 LYR protein" evidence="7">
    <location>
        <begin position="16"/>
        <end position="74"/>
    </location>
</feature>
<comment type="function">
    <text evidence="6">Involved in efficient integration of the N-module into mitochondrial respiratory chain complex I.</text>
</comment>
<comment type="similarity">
    <text evidence="2">Belongs to the complex I LYR family.</text>
</comment>
<name>A0A2V0PGH2_9CHLO</name>
<evidence type="ECO:0000313" key="8">
    <source>
        <dbReference type="EMBL" id="GBF98649.1"/>
    </source>
</evidence>
<dbReference type="CDD" id="cd20262">
    <property type="entry name" value="Complex1_LYR_LYRM2"/>
    <property type="match status" value="1"/>
</dbReference>
<protein>
    <recommendedName>
        <fullName evidence="5">LYR motif-containing protein 2</fullName>
    </recommendedName>
</protein>
<dbReference type="GO" id="GO:0005739">
    <property type="term" value="C:mitochondrion"/>
    <property type="evidence" value="ECO:0007669"/>
    <property type="project" value="UniProtKB-SubCell"/>
</dbReference>
<gene>
    <name evidence="8" type="ORF">Rsub_11643</name>
</gene>
<comment type="caution">
    <text evidence="8">The sequence shown here is derived from an EMBL/GenBank/DDBJ whole genome shotgun (WGS) entry which is preliminary data.</text>
</comment>
<dbReference type="EMBL" id="BDRX01000131">
    <property type="protein sequence ID" value="GBF98649.1"/>
    <property type="molecule type" value="Genomic_DNA"/>
</dbReference>
<evidence type="ECO:0000256" key="6">
    <source>
        <dbReference type="ARBA" id="ARBA00044735"/>
    </source>
</evidence>
<evidence type="ECO:0000256" key="2">
    <source>
        <dbReference type="ARBA" id="ARBA00009508"/>
    </source>
</evidence>
<evidence type="ECO:0000256" key="5">
    <source>
        <dbReference type="ARBA" id="ARBA00026235"/>
    </source>
</evidence>
<evidence type="ECO:0000313" key="9">
    <source>
        <dbReference type="Proteomes" id="UP000247498"/>
    </source>
</evidence>
<dbReference type="OrthoDB" id="74240at2759"/>
<proteinExistence type="inferred from homology"/>
<evidence type="ECO:0000256" key="4">
    <source>
        <dbReference type="ARBA" id="ARBA00023128"/>
    </source>
</evidence>